<dbReference type="PANTHER" id="PTHR45788">
    <property type="entry name" value="SUCCINATE/FUMARATE MITOCHONDRIAL TRANSPORTER-RELATED"/>
    <property type="match status" value="1"/>
</dbReference>
<comment type="subcellular location">
    <subcellularLocation>
        <location evidence="1">Mitochondrion inner membrane</location>
        <topology evidence="1">Multi-pass membrane protein</topology>
    </subcellularLocation>
</comment>
<keyword evidence="13" id="KW-1185">Reference proteome</keyword>
<keyword evidence="4 10" id="KW-0812">Transmembrane</keyword>
<dbReference type="PROSITE" id="PS50920">
    <property type="entry name" value="SOLCAR"/>
    <property type="match status" value="3"/>
</dbReference>
<dbReference type="VEuPathDB" id="FungiDB:HMPREF1541_00269"/>
<evidence type="ECO:0000256" key="9">
    <source>
        <dbReference type="ARBA" id="ARBA00023136"/>
    </source>
</evidence>
<dbReference type="InterPro" id="IPR002067">
    <property type="entry name" value="MCP"/>
</dbReference>
<accession>W2SBU5</accession>
<evidence type="ECO:0000256" key="6">
    <source>
        <dbReference type="ARBA" id="ARBA00022792"/>
    </source>
</evidence>
<dbReference type="GO" id="GO:0071913">
    <property type="term" value="F:citrate secondary active transmembrane transporter activity"/>
    <property type="evidence" value="ECO:0007669"/>
    <property type="project" value="TreeGrafter"/>
</dbReference>
<keyword evidence="9 10" id="KW-0472">Membrane</keyword>
<dbReference type="GO" id="GO:0006843">
    <property type="term" value="P:mitochondrial citrate transmembrane transport"/>
    <property type="evidence" value="ECO:0007669"/>
    <property type="project" value="TreeGrafter"/>
</dbReference>
<evidence type="ECO:0000256" key="7">
    <source>
        <dbReference type="ARBA" id="ARBA00022989"/>
    </source>
</evidence>
<dbReference type="EMBL" id="KB822711">
    <property type="protein sequence ID" value="ETN46085.1"/>
    <property type="molecule type" value="Genomic_DNA"/>
</dbReference>
<dbReference type="GeneID" id="19967608"/>
<dbReference type="PRINTS" id="PR00926">
    <property type="entry name" value="MITOCARRIER"/>
</dbReference>
<keyword evidence="5" id="KW-0677">Repeat</keyword>
<dbReference type="InterPro" id="IPR018108">
    <property type="entry name" value="MCP_transmembrane"/>
</dbReference>
<proteinExistence type="inferred from homology"/>
<evidence type="ECO:0000256" key="1">
    <source>
        <dbReference type="ARBA" id="ARBA00004448"/>
    </source>
</evidence>
<dbReference type="InterPro" id="IPR023395">
    <property type="entry name" value="MCP_dom_sf"/>
</dbReference>
<evidence type="ECO:0000313" key="12">
    <source>
        <dbReference type="EMBL" id="ETN46085.1"/>
    </source>
</evidence>
<gene>
    <name evidence="12" type="ORF">HMPREF1541_00269</name>
</gene>
<evidence type="ECO:0000256" key="5">
    <source>
        <dbReference type="ARBA" id="ARBA00022737"/>
    </source>
</evidence>
<sequence length="297" mass="31773">MVSGDTNASKSPLVSLIAGGLAGGVEISITYPFEFAKTRVQLKDEGATAARNPIAVLRDVIQKEGPRSLYKGCSTMIAGTIAKDAIRCVSFDTIKEQFKDPDTGTLSPLRNLGAGISSGIVASTFAVTPSERIKTALIDDARNEKRFRSAWHCTKTLVAEHGLMKSLYRGYVTTTMKQASSTAVRLGVYNILKDFQRVRDIPQNTATIFGNGAVAGTLVVFATQPFDTLKTRAQSVRGAGIVEAFTSIIKDYGVKGLWRGSTMRLGRTVVAGGILFSSYEAIAKMISPIVDKVPAAL</sequence>
<evidence type="ECO:0000313" key="13">
    <source>
        <dbReference type="Proteomes" id="UP000030752"/>
    </source>
</evidence>
<evidence type="ECO:0000256" key="8">
    <source>
        <dbReference type="ARBA" id="ARBA00023128"/>
    </source>
</evidence>
<dbReference type="RefSeq" id="XP_008710797.1">
    <property type="nucleotide sequence ID" value="XM_008712575.1"/>
</dbReference>
<evidence type="ECO:0000256" key="2">
    <source>
        <dbReference type="ARBA" id="ARBA00006375"/>
    </source>
</evidence>
<feature type="repeat" description="Solcar" evidence="10">
    <location>
        <begin position="106"/>
        <end position="195"/>
    </location>
</feature>
<evidence type="ECO:0000256" key="11">
    <source>
        <dbReference type="RuleBase" id="RU000488"/>
    </source>
</evidence>
<keyword evidence="6" id="KW-0999">Mitochondrion inner membrane</keyword>
<feature type="repeat" description="Solcar" evidence="10">
    <location>
        <begin position="10"/>
        <end position="97"/>
    </location>
</feature>
<dbReference type="InterPro" id="IPR049563">
    <property type="entry name" value="TXTP-like"/>
</dbReference>
<organism evidence="12 13">
    <name type="scientific">Cyphellophora europaea (strain CBS 101466)</name>
    <name type="common">Phialophora europaea</name>
    <dbReference type="NCBI Taxonomy" id="1220924"/>
    <lineage>
        <taxon>Eukaryota</taxon>
        <taxon>Fungi</taxon>
        <taxon>Dikarya</taxon>
        <taxon>Ascomycota</taxon>
        <taxon>Pezizomycotina</taxon>
        <taxon>Eurotiomycetes</taxon>
        <taxon>Chaetothyriomycetidae</taxon>
        <taxon>Chaetothyriales</taxon>
        <taxon>Cyphellophoraceae</taxon>
        <taxon>Cyphellophora</taxon>
    </lineage>
</organism>
<dbReference type="InParanoid" id="W2SBU5"/>
<dbReference type="PANTHER" id="PTHR45788:SF3">
    <property type="entry name" value="TRICARBOXYLATE TRANSPORT PROTEIN"/>
    <property type="match status" value="1"/>
</dbReference>
<feature type="repeat" description="Solcar" evidence="10">
    <location>
        <begin position="203"/>
        <end position="285"/>
    </location>
</feature>
<dbReference type="Pfam" id="PF00153">
    <property type="entry name" value="Mito_carr"/>
    <property type="match status" value="3"/>
</dbReference>
<reference evidence="12 13" key="1">
    <citation type="submission" date="2013-03" db="EMBL/GenBank/DDBJ databases">
        <title>The Genome Sequence of Phialophora europaea CBS 101466.</title>
        <authorList>
            <consortium name="The Broad Institute Genomics Platform"/>
            <person name="Cuomo C."/>
            <person name="de Hoog S."/>
            <person name="Gorbushina A."/>
            <person name="Walker B."/>
            <person name="Young S.K."/>
            <person name="Zeng Q."/>
            <person name="Gargeya S."/>
            <person name="Fitzgerald M."/>
            <person name="Haas B."/>
            <person name="Abouelleil A."/>
            <person name="Allen A.W."/>
            <person name="Alvarado L."/>
            <person name="Arachchi H.M."/>
            <person name="Berlin A.M."/>
            <person name="Chapman S.B."/>
            <person name="Gainer-Dewar J."/>
            <person name="Goldberg J."/>
            <person name="Griggs A."/>
            <person name="Gujja S."/>
            <person name="Hansen M."/>
            <person name="Howarth C."/>
            <person name="Imamovic A."/>
            <person name="Ireland A."/>
            <person name="Larimer J."/>
            <person name="McCowan C."/>
            <person name="Murphy C."/>
            <person name="Pearson M."/>
            <person name="Poon T.W."/>
            <person name="Priest M."/>
            <person name="Roberts A."/>
            <person name="Saif S."/>
            <person name="Shea T."/>
            <person name="Sisk P."/>
            <person name="Sykes S."/>
            <person name="Wortman J."/>
            <person name="Nusbaum C."/>
            <person name="Birren B."/>
        </authorList>
    </citation>
    <scope>NUCLEOTIDE SEQUENCE [LARGE SCALE GENOMIC DNA]</scope>
    <source>
        <strain evidence="12 13">CBS 101466</strain>
    </source>
</reference>
<dbReference type="SUPFAM" id="SSF103506">
    <property type="entry name" value="Mitochondrial carrier"/>
    <property type="match status" value="1"/>
</dbReference>
<name>W2SBU5_CYPE1</name>
<dbReference type="OrthoDB" id="44467at2759"/>
<evidence type="ECO:0000256" key="4">
    <source>
        <dbReference type="ARBA" id="ARBA00022692"/>
    </source>
</evidence>
<dbReference type="HOGENOM" id="CLU_015166_5_1_1"/>
<keyword evidence="7" id="KW-1133">Transmembrane helix</keyword>
<keyword evidence="3 11" id="KW-0813">Transport</keyword>
<evidence type="ECO:0000256" key="3">
    <source>
        <dbReference type="ARBA" id="ARBA00022448"/>
    </source>
</evidence>
<keyword evidence="8" id="KW-0496">Mitochondrion</keyword>
<dbReference type="AlphaFoldDB" id="W2SBU5"/>
<dbReference type="GO" id="GO:0005743">
    <property type="term" value="C:mitochondrial inner membrane"/>
    <property type="evidence" value="ECO:0007669"/>
    <property type="project" value="UniProtKB-SubCell"/>
</dbReference>
<dbReference type="Gene3D" id="1.50.40.10">
    <property type="entry name" value="Mitochondrial carrier domain"/>
    <property type="match status" value="1"/>
</dbReference>
<dbReference type="eggNOG" id="KOG0756">
    <property type="taxonomic scope" value="Eukaryota"/>
</dbReference>
<evidence type="ECO:0000256" key="10">
    <source>
        <dbReference type="PROSITE-ProRule" id="PRU00282"/>
    </source>
</evidence>
<comment type="similarity">
    <text evidence="2 11">Belongs to the mitochondrial carrier (TC 2.A.29) family.</text>
</comment>
<dbReference type="STRING" id="1220924.W2SBU5"/>
<protein>
    <submittedName>
        <fullName evidence="12">Uncharacterized protein</fullName>
    </submittedName>
</protein>
<dbReference type="Proteomes" id="UP000030752">
    <property type="component" value="Unassembled WGS sequence"/>
</dbReference>